<sequence length="405" mass="45122">MMTMQSTVQSPDQAPFLDVADPAFSVSSEAVMEARRRSWYARTSYGLAILRYKEVSALLKDRRLTQGSAKWPERNGVHGGPFAEWWSKTLLNLEGEDHHRIRRLLNPAFSPRLIAGLTDRFQALADELVDAFHDRGRCEFVKEFAEPYAARVLAIMLGIPESEWERMSNMSNRLSLALGVTIKENIDTIHDALAGLYAYADELISDRRANPGDDFVTRLVMASRDGDRLSDAELRNAIVLLIFGGMDTTKHQLGLALHTFIQHPDQWQLLAERPELGRAAVEEVMRVNPTTTWVTREAAEDFEFQGLHIKAGTTIHLFNEAAGTDPEAVPDPGFDITAERPPHFAFGGGMHHCLGHFVARSDMSVALPLLARRLRNPRIDGEVESLPRSGNTGFVSLPIAFTPAA</sequence>
<dbReference type="PRINTS" id="PR00359">
    <property type="entry name" value="BP450"/>
</dbReference>
<proteinExistence type="inferred from homology"/>
<gene>
    <name evidence="3" type="ORF">MINT15_31350</name>
</gene>
<dbReference type="AlphaFoldDB" id="A0A837D599"/>
<keyword evidence="2" id="KW-0408">Iron</keyword>
<protein>
    <submittedName>
        <fullName evidence="3">Cytochrome P450</fullName>
    </submittedName>
</protein>
<dbReference type="GO" id="GO:0005506">
    <property type="term" value="F:iron ion binding"/>
    <property type="evidence" value="ECO:0007669"/>
    <property type="project" value="InterPro"/>
</dbReference>
<keyword evidence="2" id="KW-0349">Heme</keyword>
<name>A0A837D599_9PSEU</name>
<dbReference type="InterPro" id="IPR036396">
    <property type="entry name" value="Cyt_P450_sf"/>
</dbReference>
<keyword evidence="2" id="KW-0503">Monooxygenase</keyword>
<comment type="similarity">
    <text evidence="1 2">Belongs to the cytochrome P450 family.</text>
</comment>
<dbReference type="InterPro" id="IPR002397">
    <property type="entry name" value="Cyt_P450_B"/>
</dbReference>
<dbReference type="Gene3D" id="1.10.630.10">
    <property type="entry name" value="Cytochrome P450"/>
    <property type="match status" value="1"/>
</dbReference>
<evidence type="ECO:0000256" key="1">
    <source>
        <dbReference type="ARBA" id="ARBA00010617"/>
    </source>
</evidence>
<dbReference type="GO" id="GO:0016705">
    <property type="term" value="F:oxidoreductase activity, acting on paired donors, with incorporation or reduction of molecular oxygen"/>
    <property type="evidence" value="ECO:0007669"/>
    <property type="project" value="InterPro"/>
</dbReference>
<keyword evidence="2" id="KW-0479">Metal-binding</keyword>
<comment type="caution">
    <text evidence="3">The sequence shown here is derived from an EMBL/GenBank/DDBJ whole genome shotgun (WGS) entry which is preliminary data.</text>
</comment>
<dbReference type="Pfam" id="PF00067">
    <property type="entry name" value="p450"/>
    <property type="match status" value="1"/>
</dbReference>
<dbReference type="InterPro" id="IPR001128">
    <property type="entry name" value="Cyt_P450"/>
</dbReference>
<dbReference type="CDD" id="cd11038">
    <property type="entry name" value="CYP_AurH-like"/>
    <property type="match status" value="1"/>
</dbReference>
<dbReference type="PRINTS" id="PR00385">
    <property type="entry name" value="P450"/>
</dbReference>
<evidence type="ECO:0000313" key="4">
    <source>
        <dbReference type="Proteomes" id="UP000030848"/>
    </source>
</evidence>
<dbReference type="PANTHER" id="PTHR46696:SF1">
    <property type="entry name" value="CYTOCHROME P450 YJIB-RELATED"/>
    <property type="match status" value="1"/>
</dbReference>
<dbReference type="PANTHER" id="PTHR46696">
    <property type="entry name" value="P450, PUTATIVE (EUROFUNG)-RELATED"/>
    <property type="match status" value="1"/>
</dbReference>
<accession>A0A837D599</accession>
<dbReference type="Proteomes" id="UP000030848">
    <property type="component" value="Unassembled WGS sequence"/>
</dbReference>
<dbReference type="GO" id="GO:0020037">
    <property type="term" value="F:heme binding"/>
    <property type="evidence" value="ECO:0007669"/>
    <property type="project" value="InterPro"/>
</dbReference>
<dbReference type="InterPro" id="IPR017972">
    <property type="entry name" value="Cyt_P450_CS"/>
</dbReference>
<dbReference type="PROSITE" id="PS00086">
    <property type="entry name" value="CYTOCHROME_P450"/>
    <property type="match status" value="1"/>
</dbReference>
<dbReference type="SUPFAM" id="SSF48264">
    <property type="entry name" value="Cytochrome P450"/>
    <property type="match status" value="1"/>
</dbReference>
<dbReference type="GO" id="GO:0004497">
    <property type="term" value="F:monooxygenase activity"/>
    <property type="evidence" value="ECO:0007669"/>
    <property type="project" value="UniProtKB-KW"/>
</dbReference>
<keyword evidence="2" id="KW-0560">Oxidoreductase</keyword>
<dbReference type="EMBL" id="JRZE01000006">
    <property type="protein sequence ID" value="KHF42933.1"/>
    <property type="molecule type" value="Genomic_DNA"/>
</dbReference>
<evidence type="ECO:0000313" key="3">
    <source>
        <dbReference type="EMBL" id="KHF42933.1"/>
    </source>
</evidence>
<organism evidence="3 4">
    <name type="scientific">Saccharomonospora viridis</name>
    <dbReference type="NCBI Taxonomy" id="1852"/>
    <lineage>
        <taxon>Bacteria</taxon>
        <taxon>Bacillati</taxon>
        <taxon>Actinomycetota</taxon>
        <taxon>Actinomycetes</taxon>
        <taxon>Pseudonocardiales</taxon>
        <taxon>Pseudonocardiaceae</taxon>
        <taxon>Saccharomonospora</taxon>
    </lineage>
</organism>
<evidence type="ECO:0000256" key="2">
    <source>
        <dbReference type="RuleBase" id="RU000461"/>
    </source>
</evidence>
<reference evidence="3 4" key="1">
    <citation type="submission" date="2014-10" db="EMBL/GenBank/DDBJ databases">
        <title>Genome sequence of Micropolyspora internatus JCM3315.</title>
        <authorList>
            <person name="Shin S.-K."/>
            <person name="Yi H."/>
        </authorList>
    </citation>
    <scope>NUCLEOTIDE SEQUENCE [LARGE SCALE GENOMIC DNA]</scope>
    <source>
        <strain evidence="3 4">JCM 3315</strain>
    </source>
</reference>